<reference evidence="3" key="1">
    <citation type="journal article" date="2021" name="BMC Genomics">
        <title>Chromosome-level genome assembly and manually-curated proteome of model necrotroph Parastagonospora nodorum Sn15 reveals a genome-wide trove of candidate effector homologs, and redundancy of virulence-related functions within an accessory chromosome.</title>
        <authorList>
            <person name="Bertazzoni S."/>
            <person name="Jones D.A.B."/>
            <person name="Phan H.T."/>
            <person name="Tan K.-C."/>
            <person name="Hane J.K."/>
        </authorList>
    </citation>
    <scope>NUCLEOTIDE SEQUENCE [LARGE SCALE GENOMIC DNA]</scope>
    <source>
        <strain evidence="3">SN15 / ATCC MYA-4574 / FGSC 10173)</strain>
    </source>
</reference>
<dbReference type="VEuPathDB" id="FungiDB:JI435_116320"/>
<dbReference type="AlphaFoldDB" id="A0A7U2FCU4"/>
<accession>A0A7U2FCU4</accession>
<proteinExistence type="predicted"/>
<evidence type="ECO:0008006" key="4">
    <source>
        <dbReference type="Google" id="ProtNLM"/>
    </source>
</evidence>
<dbReference type="KEGG" id="pno:SNOG_11632"/>
<keyword evidence="1" id="KW-0732">Signal</keyword>
<protein>
    <recommendedName>
        <fullName evidence="4">Secreted protein</fullName>
    </recommendedName>
</protein>
<evidence type="ECO:0000256" key="1">
    <source>
        <dbReference type="SAM" id="SignalP"/>
    </source>
</evidence>
<dbReference type="Proteomes" id="UP000663193">
    <property type="component" value="Chromosome 14"/>
</dbReference>
<keyword evidence="3" id="KW-1185">Reference proteome</keyword>
<organism evidence="2 3">
    <name type="scientific">Phaeosphaeria nodorum (strain SN15 / ATCC MYA-4574 / FGSC 10173)</name>
    <name type="common">Glume blotch fungus</name>
    <name type="synonym">Parastagonospora nodorum</name>
    <dbReference type="NCBI Taxonomy" id="321614"/>
    <lineage>
        <taxon>Eukaryota</taxon>
        <taxon>Fungi</taxon>
        <taxon>Dikarya</taxon>
        <taxon>Ascomycota</taxon>
        <taxon>Pezizomycotina</taxon>
        <taxon>Dothideomycetes</taxon>
        <taxon>Pleosporomycetidae</taxon>
        <taxon>Pleosporales</taxon>
        <taxon>Pleosporineae</taxon>
        <taxon>Phaeosphaeriaceae</taxon>
        <taxon>Parastagonospora</taxon>
    </lineage>
</organism>
<name>A0A7U2FCU4_PHANO</name>
<gene>
    <name evidence="2" type="ORF">JI435_116320</name>
</gene>
<dbReference type="EMBL" id="CP069036">
    <property type="protein sequence ID" value="QRD02907.1"/>
    <property type="molecule type" value="Genomic_DNA"/>
</dbReference>
<feature type="chain" id="PRO_5034025282" description="Secreted protein" evidence="1">
    <location>
        <begin position="22"/>
        <end position="105"/>
    </location>
</feature>
<dbReference type="RefSeq" id="XP_001801870.1">
    <property type="nucleotide sequence ID" value="XM_001801818.1"/>
</dbReference>
<evidence type="ECO:0000313" key="2">
    <source>
        <dbReference type="EMBL" id="QRD02907.1"/>
    </source>
</evidence>
<sequence>MRCHLWHAGITLRCAALRCAATLPSQANHLAADLPDQRIGALPLDEWRAVERRYRRSLFQGPVPFGNDAPICQLSTLFFGRTLNLHMQLPAKISIDATCMVNSPV</sequence>
<feature type="signal peptide" evidence="1">
    <location>
        <begin position="1"/>
        <end position="21"/>
    </location>
</feature>
<evidence type="ECO:0000313" key="3">
    <source>
        <dbReference type="Proteomes" id="UP000663193"/>
    </source>
</evidence>